<dbReference type="EMBL" id="CM004398">
    <property type="protein sequence ID" value="KAG8641799.1"/>
    <property type="molecule type" value="Genomic_DNA"/>
</dbReference>
<comment type="caution">
    <text evidence="1">The sequence shown here is derived from an EMBL/GenBank/DDBJ whole genome shotgun (WGS) entry which is preliminary data.</text>
</comment>
<protein>
    <submittedName>
        <fullName evidence="1">Uncharacterized protein</fullName>
    </submittedName>
</protein>
<organism evidence="1 2">
    <name type="scientific">Manihot esculenta</name>
    <name type="common">Cassava</name>
    <name type="synonym">Jatropha manihot</name>
    <dbReference type="NCBI Taxonomy" id="3983"/>
    <lineage>
        <taxon>Eukaryota</taxon>
        <taxon>Viridiplantae</taxon>
        <taxon>Streptophyta</taxon>
        <taxon>Embryophyta</taxon>
        <taxon>Tracheophyta</taxon>
        <taxon>Spermatophyta</taxon>
        <taxon>Magnoliopsida</taxon>
        <taxon>eudicotyledons</taxon>
        <taxon>Gunneridae</taxon>
        <taxon>Pentapetalae</taxon>
        <taxon>rosids</taxon>
        <taxon>fabids</taxon>
        <taxon>Malpighiales</taxon>
        <taxon>Euphorbiaceae</taxon>
        <taxon>Crotonoideae</taxon>
        <taxon>Manihoteae</taxon>
        <taxon>Manihot</taxon>
    </lineage>
</organism>
<proteinExistence type="predicted"/>
<reference evidence="2" key="1">
    <citation type="journal article" date="2016" name="Nat. Biotechnol.">
        <title>Sequencing wild and cultivated cassava and related species reveals extensive interspecific hybridization and genetic diversity.</title>
        <authorList>
            <person name="Bredeson J.V."/>
            <person name="Lyons J.B."/>
            <person name="Prochnik S.E."/>
            <person name="Wu G.A."/>
            <person name="Ha C.M."/>
            <person name="Edsinger-Gonzales E."/>
            <person name="Grimwood J."/>
            <person name="Schmutz J."/>
            <person name="Rabbi I.Y."/>
            <person name="Egesi C."/>
            <person name="Nauluvula P."/>
            <person name="Lebot V."/>
            <person name="Ndunguru J."/>
            <person name="Mkamilo G."/>
            <person name="Bart R.S."/>
            <person name="Setter T.L."/>
            <person name="Gleadow R.M."/>
            <person name="Kulakow P."/>
            <person name="Ferguson M.E."/>
            <person name="Rounsley S."/>
            <person name="Rokhsar D.S."/>
        </authorList>
    </citation>
    <scope>NUCLEOTIDE SEQUENCE [LARGE SCALE GENOMIC DNA]</scope>
    <source>
        <strain evidence="2">cv. AM560-2</strain>
    </source>
</reference>
<sequence>MAAADNKAEAKKMKGLLKGLRYISQIFENEKEAEMQIGLPTDVKHVAHIGWDGPAVNSPSWMTEFKATPGVSSTTSNGNGDAKDETKWVSEDSACRKTSRRASDFLSRDLPELPKSSRRHSSAGGAGDSPPKEKTEKKHSKRSSKKESKELTDGKPSRSKDSSDSSSNPDAPKKSRRKKSKDAASVGASTSKSSRSKAKATEDFGSESGPLSQSLNIDNCGSAANFALNENAENGLNEIS</sequence>
<keyword evidence="2" id="KW-1185">Reference proteome</keyword>
<name>A0ACB7GPF6_MANES</name>
<evidence type="ECO:0000313" key="2">
    <source>
        <dbReference type="Proteomes" id="UP000091857"/>
    </source>
</evidence>
<gene>
    <name evidence="1" type="ORF">MANES_12G034400v8</name>
</gene>
<accession>A0ACB7GPF6</accession>
<evidence type="ECO:0000313" key="1">
    <source>
        <dbReference type="EMBL" id="KAG8641799.1"/>
    </source>
</evidence>
<dbReference type="Proteomes" id="UP000091857">
    <property type="component" value="Chromosome 12"/>
</dbReference>